<dbReference type="WBParaSite" id="SMUV_0000070901-mRNA-1">
    <property type="protein sequence ID" value="SMUV_0000070901-mRNA-1"/>
    <property type="gene ID" value="SMUV_0000070901"/>
</dbReference>
<feature type="domain" description="RING-type" evidence="10">
    <location>
        <begin position="170"/>
        <end position="211"/>
    </location>
</feature>
<keyword evidence="11" id="KW-1185">Reference proteome</keyword>
<evidence type="ECO:0000256" key="2">
    <source>
        <dbReference type="ARBA" id="ARBA00022692"/>
    </source>
</evidence>
<dbReference type="PANTHER" id="PTHR46539">
    <property type="entry name" value="E3 UBIQUITIN-PROTEIN LIGASE ATL42"/>
    <property type="match status" value="1"/>
</dbReference>
<evidence type="ECO:0000256" key="7">
    <source>
        <dbReference type="ARBA" id="ARBA00023136"/>
    </source>
</evidence>
<dbReference type="InterPro" id="IPR001841">
    <property type="entry name" value="Znf_RING"/>
</dbReference>
<sequence length="319" mass="35808">MPFFPGFQVNFLQQIITQCTNCTHCNISLKEILTYLLNFAERSKIWLIVMVRGLREEDALPQLDSASRLRVISVSDEVQVAVTDCQVVDEADTDTFRSFSKTSVLFVSVSFIVLMVVSLAWLIIYYIQRFRYANAKDRLQRRLFNAAKRALSKIPTRSVRVGDKELDADCPVCIDPYQTGDIIRSLPCKHVFHKTCVDLWLLEHRTCPMCKSDILKVTHVLRMNRLSAINARRSADQLVDIVAKDCSNIQARSHTYTAGLNQEIGGHGAAATVTAIPASSSLPQPMLTGALMEQKCEKSAKLTAIELKRSNILNTNVTL</sequence>
<evidence type="ECO:0000256" key="3">
    <source>
        <dbReference type="ARBA" id="ARBA00022723"/>
    </source>
</evidence>
<comment type="subcellular location">
    <subcellularLocation>
        <location evidence="1">Membrane</location>
    </subcellularLocation>
</comment>
<dbReference type="PANTHER" id="PTHR46539:SF23">
    <property type="entry name" value="RING-TYPE DOMAIN-CONTAINING PROTEIN"/>
    <property type="match status" value="1"/>
</dbReference>
<evidence type="ECO:0000313" key="11">
    <source>
        <dbReference type="Proteomes" id="UP000046393"/>
    </source>
</evidence>
<name>A0A0N5A9D5_9BILA</name>
<evidence type="ECO:0000256" key="9">
    <source>
        <dbReference type="SAM" id="Phobius"/>
    </source>
</evidence>
<dbReference type="GO" id="GO:0008270">
    <property type="term" value="F:zinc ion binding"/>
    <property type="evidence" value="ECO:0007669"/>
    <property type="project" value="UniProtKB-KW"/>
</dbReference>
<dbReference type="AlphaFoldDB" id="A0A0N5A9D5"/>
<organism evidence="11 12">
    <name type="scientific">Syphacia muris</name>
    <dbReference type="NCBI Taxonomy" id="451379"/>
    <lineage>
        <taxon>Eukaryota</taxon>
        <taxon>Metazoa</taxon>
        <taxon>Ecdysozoa</taxon>
        <taxon>Nematoda</taxon>
        <taxon>Chromadorea</taxon>
        <taxon>Rhabditida</taxon>
        <taxon>Spirurina</taxon>
        <taxon>Oxyuridomorpha</taxon>
        <taxon>Oxyuroidea</taxon>
        <taxon>Oxyuridae</taxon>
        <taxon>Syphacia</taxon>
    </lineage>
</organism>
<keyword evidence="5" id="KW-0862">Zinc</keyword>
<dbReference type="InterPro" id="IPR013083">
    <property type="entry name" value="Znf_RING/FYVE/PHD"/>
</dbReference>
<dbReference type="GO" id="GO:0016020">
    <property type="term" value="C:membrane"/>
    <property type="evidence" value="ECO:0007669"/>
    <property type="project" value="UniProtKB-SubCell"/>
</dbReference>
<dbReference type="FunFam" id="3.30.40.10:FF:000009">
    <property type="entry name" value="E3 ubiquitin-protein ligase RNF130"/>
    <property type="match status" value="1"/>
</dbReference>
<dbReference type="SUPFAM" id="SSF57850">
    <property type="entry name" value="RING/U-box"/>
    <property type="match status" value="1"/>
</dbReference>
<keyword evidence="4 8" id="KW-0863">Zinc-finger</keyword>
<accession>A0A0N5A9D5</accession>
<dbReference type="STRING" id="451379.A0A0N5A9D5"/>
<keyword evidence="2 9" id="KW-0812">Transmembrane</keyword>
<keyword evidence="7 9" id="KW-0472">Membrane</keyword>
<protein>
    <submittedName>
        <fullName evidence="12">RING-type domain-containing protein</fullName>
    </submittedName>
</protein>
<keyword evidence="3" id="KW-0479">Metal-binding</keyword>
<evidence type="ECO:0000256" key="1">
    <source>
        <dbReference type="ARBA" id="ARBA00004370"/>
    </source>
</evidence>
<proteinExistence type="predicted"/>
<keyword evidence="6 9" id="KW-1133">Transmembrane helix</keyword>
<dbReference type="PROSITE" id="PS50089">
    <property type="entry name" value="ZF_RING_2"/>
    <property type="match status" value="1"/>
</dbReference>
<feature type="transmembrane region" description="Helical" evidence="9">
    <location>
        <begin position="104"/>
        <end position="127"/>
    </location>
</feature>
<dbReference type="Pfam" id="PF13639">
    <property type="entry name" value="zf-RING_2"/>
    <property type="match status" value="1"/>
</dbReference>
<dbReference type="SMART" id="SM00184">
    <property type="entry name" value="RING"/>
    <property type="match status" value="1"/>
</dbReference>
<evidence type="ECO:0000313" key="12">
    <source>
        <dbReference type="WBParaSite" id="SMUV_0000070901-mRNA-1"/>
    </source>
</evidence>
<evidence type="ECO:0000256" key="5">
    <source>
        <dbReference type="ARBA" id="ARBA00022833"/>
    </source>
</evidence>
<dbReference type="Gene3D" id="3.30.40.10">
    <property type="entry name" value="Zinc/RING finger domain, C3HC4 (zinc finger)"/>
    <property type="match status" value="1"/>
</dbReference>
<evidence type="ECO:0000256" key="4">
    <source>
        <dbReference type="ARBA" id="ARBA00022771"/>
    </source>
</evidence>
<evidence type="ECO:0000259" key="10">
    <source>
        <dbReference type="PROSITE" id="PS50089"/>
    </source>
</evidence>
<dbReference type="Proteomes" id="UP000046393">
    <property type="component" value="Unplaced"/>
</dbReference>
<evidence type="ECO:0000256" key="6">
    <source>
        <dbReference type="ARBA" id="ARBA00022989"/>
    </source>
</evidence>
<evidence type="ECO:0000256" key="8">
    <source>
        <dbReference type="PROSITE-ProRule" id="PRU00175"/>
    </source>
</evidence>
<reference evidence="12" key="1">
    <citation type="submission" date="2017-02" db="UniProtKB">
        <authorList>
            <consortium name="WormBaseParasite"/>
        </authorList>
    </citation>
    <scope>IDENTIFICATION</scope>
</reference>